<dbReference type="PANTHER" id="PTHR21445">
    <property type="entry name" value="ENDONUCLEASE IV ENDODEOXYRIBONUCLEASE IV"/>
    <property type="match status" value="1"/>
</dbReference>
<dbReference type="GO" id="GO:0005634">
    <property type="term" value="C:nucleus"/>
    <property type="evidence" value="ECO:0007669"/>
    <property type="project" value="TreeGrafter"/>
</dbReference>
<evidence type="ECO:0000256" key="8">
    <source>
        <dbReference type="ARBA" id="ARBA00023204"/>
    </source>
</evidence>
<gene>
    <name evidence="11" type="primary">APN1</name>
    <name evidence="11" type="ORF">N0V93_001373</name>
</gene>
<reference evidence="11" key="1">
    <citation type="submission" date="2022-10" db="EMBL/GenBank/DDBJ databases">
        <title>Tapping the CABI collections for fungal endophytes: first genome assemblies for Collariella, Neodidymelliopsis, Ascochyta clinopodiicola, Didymella pomorum, Didymosphaeria variabile, Neocosmospora piperis and Neocucurbitaria cava.</title>
        <authorList>
            <person name="Hill R."/>
        </authorList>
    </citation>
    <scope>NUCLEOTIDE SEQUENCE</scope>
    <source>
        <strain evidence="11">IMI 355082</strain>
    </source>
</reference>
<dbReference type="PROSITE" id="PS51432">
    <property type="entry name" value="AP_NUCLEASE_F2_4"/>
    <property type="match status" value="1"/>
</dbReference>
<feature type="compositionally biased region" description="Basic residues" evidence="9">
    <location>
        <begin position="1"/>
        <end position="11"/>
    </location>
</feature>
<evidence type="ECO:0000256" key="1">
    <source>
        <dbReference type="ARBA" id="ARBA00001947"/>
    </source>
</evidence>
<dbReference type="HAMAP" id="MF_00152">
    <property type="entry name" value="Nfo"/>
    <property type="match status" value="1"/>
</dbReference>
<dbReference type="Proteomes" id="UP001140453">
    <property type="component" value="Unassembled WGS sequence"/>
</dbReference>
<comment type="similarity">
    <text evidence="2">Belongs to the AP endonuclease 2 family.</text>
</comment>
<evidence type="ECO:0000256" key="9">
    <source>
        <dbReference type="SAM" id="MobiDB-lite"/>
    </source>
</evidence>
<organism evidence="11 12">
    <name type="scientific">Gnomoniopsis smithogilvyi</name>
    <dbReference type="NCBI Taxonomy" id="1191159"/>
    <lineage>
        <taxon>Eukaryota</taxon>
        <taxon>Fungi</taxon>
        <taxon>Dikarya</taxon>
        <taxon>Ascomycota</taxon>
        <taxon>Pezizomycotina</taxon>
        <taxon>Sordariomycetes</taxon>
        <taxon>Sordariomycetidae</taxon>
        <taxon>Diaporthales</taxon>
        <taxon>Gnomoniaceae</taxon>
        <taxon>Gnomoniopsis</taxon>
    </lineage>
</organism>
<dbReference type="OrthoDB" id="7663182at2759"/>
<keyword evidence="8" id="KW-0234">DNA repair</keyword>
<comment type="caution">
    <text evidence="11">The sequence shown here is derived from an EMBL/GenBank/DDBJ whole genome shotgun (WGS) entry which is preliminary data.</text>
</comment>
<dbReference type="GO" id="GO:0003906">
    <property type="term" value="F:DNA-(apurinic or apyrimidinic site) endonuclease activity"/>
    <property type="evidence" value="ECO:0007669"/>
    <property type="project" value="TreeGrafter"/>
</dbReference>
<dbReference type="EMBL" id="JAPEVB010000001">
    <property type="protein sequence ID" value="KAJ4397149.1"/>
    <property type="molecule type" value="Genomic_DNA"/>
</dbReference>
<dbReference type="InterPro" id="IPR036237">
    <property type="entry name" value="Xyl_isomerase-like_sf"/>
</dbReference>
<dbReference type="InterPro" id="IPR018246">
    <property type="entry name" value="AP_endonuc_F2_Zn_BS"/>
</dbReference>
<dbReference type="CDD" id="cd00019">
    <property type="entry name" value="AP2Ec"/>
    <property type="match status" value="1"/>
</dbReference>
<keyword evidence="11" id="KW-0456">Lyase</keyword>
<feature type="compositionally biased region" description="Basic and acidic residues" evidence="9">
    <location>
        <begin position="395"/>
        <end position="414"/>
    </location>
</feature>
<dbReference type="GO" id="GO:0008270">
    <property type="term" value="F:zinc ion binding"/>
    <property type="evidence" value="ECO:0007669"/>
    <property type="project" value="InterPro"/>
</dbReference>
<feature type="region of interest" description="Disordered" evidence="9">
    <location>
        <begin position="1"/>
        <end position="83"/>
    </location>
</feature>
<keyword evidence="7" id="KW-0862">Zinc</keyword>
<feature type="domain" description="Xylose isomerase-like TIM barrel" evidence="10">
    <location>
        <begin position="115"/>
        <end position="381"/>
    </location>
</feature>
<keyword evidence="6" id="KW-0378">Hydrolase</keyword>
<dbReference type="GO" id="GO:0005739">
    <property type="term" value="C:mitochondrion"/>
    <property type="evidence" value="ECO:0007669"/>
    <property type="project" value="TreeGrafter"/>
</dbReference>
<evidence type="ECO:0000256" key="7">
    <source>
        <dbReference type="ARBA" id="ARBA00022833"/>
    </source>
</evidence>
<evidence type="ECO:0000256" key="5">
    <source>
        <dbReference type="ARBA" id="ARBA00022763"/>
    </source>
</evidence>
<sequence>MPPRTSQRKRAAPAIVKAEEKPVKKPSPKKKKAPAASKKRKAADESDVEEGHECDSHDEDAKEEEPTPKKRKTKKDKEDDMAPLAARTAVSSLKKAMYIGAHVSGAGGVQNSITNAVQIGGNAFALFLKSQRKWASPPLDPTARDAFHAAAAKHAYAQGQHVLPHGSYLVNLAQADQAKADQAYANFIDDLKRCDALGIKLYNFHPGSTGGDTMAAATARIAAQLNRSHKETNSVITVVENMCGHGNIIGGKFEDLRDIIAGVEDKSRVGVCIDTCHSFAGGYDLRSPEAFKATMEEFDRVVGLKYLKALHVNDSKAPFDSHRDLHANIGTGFLGLRAFHNVMNFDGFQNMPLVLETPIDEQKKDAKGKAVEDKQVWADEIKLLEWLIGADPESDEFKAKEKKLSAQGEAERKRVQAQVDAKAAKDAKKGGKKGKKKAASDDEDDE</sequence>
<keyword evidence="5" id="KW-0227">DNA damage</keyword>
<evidence type="ECO:0000256" key="2">
    <source>
        <dbReference type="ARBA" id="ARBA00005340"/>
    </source>
</evidence>
<dbReference type="PROSITE" id="PS00730">
    <property type="entry name" value="AP_NUCLEASE_F2_2"/>
    <property type="match status" value="1"/>
</dbReference>
<evidence type="ECO:0000256" key="3">
    <source>
        <dbReference type="ARBA" id="ARBA00021759"/>
    </source>
</evidence>
<evidence type="ECO:0000313" key="11">
    <source>
        <dbReference type="EMBL" id="KAJ4397149.1"/>
    </source>
</evidence>
<dbReference type="Pfam" id="PF01261">
    <property type="entry name" value="AP_endonuc_2"/>
    <property type="match status" value="1"/>
</dbReference>
<dbReference type="GO" id="GO:0016829">
    <property type="term" value="F:lyase activity"/>
    <property type="evidence" value="ECO:0007669"/>
    <property type="project" value="UniProtKB-KW"/>
</dbReference>
<keyword evidence="4" id="KW-0479">Metal-binding</keyword>
<evidence type="ECO:0000259" key="10">
    <source>
        <dbReference type="Pfam" id="PF01261"/>
    </source>
</evidence>
<dbReference type="GO" id="GO:0003677">
    <property type="term" value="F:DNA binding"/>
    <property type="evidence" value="ECO:0007669"/>
    <property type="project" value="InterPro"/>
</dbReference>
<keyword evidence="12" id="KW-1185">Reference proteome</keyword>
<dbReference type="SMART" id="SM00518">
    <property type="entry name" value="AP2Ec"/>
    <property type="match status" value="1"/>
</dbReference>
<comment type="cofactor">
    <cofactor evidence="1">
        <name>Zn(2+)</name>
        <dbReference type="ChEBI" id="CHEBI:29105"/>
    </cofactor>
</comment>
<dbReference type="GO" id="GO:0006284">
    <property type="term" value="P:base-excision repair"/>
    <property type="evidence" value="ECO:0007669"/>
    <property type="project" value="TreeGrafter"/>
</dbReference>
<evidence type="ECO:0000256" key="6">
    <source>
        <dbReference type="ARBA" id="ARBA00022801"/>
    </source>
</evidence>
<feature type="region of interest" description="Disordered" evidence="9">
    <location>
        <begin position="395"/>
        <end position="446"/>
    </location>
</feature>
<dbReference type="InterPro" id="IPR001719">
    <property type="entry name" value="AP_endonuc_2"/>
</dbReference>
<dbReference type="Gene3D" id="3.20.20.150">
    <property type="entry name" value="Divalent-metal-dependent TIM barrel enzymes"/>
    <property type="match status" value="1"/>
</dbReference>
<evidence type="ECO:0000256" key="4">
    <source>
        <dbReference type="ARBA" id="ARBA00022723"/>
    </source>
</evidence>
<dbReference type="InterPro" id="IPR013022">
    <property type="entry name" value="Xyl_isomerase-like_TIM-brl"/>
</dbReference>
<name>A0A9W8Z1Z8_9PEZI</name>
<proteinExistence type="inferred from homology"/>
<dbReference type="FunFam" id="3.20.20.150:FF:000001">
    <property type="entry name" value="Probable endonuclease 4"/>
    <property type="match status" value="1"/>
</dbReference>
<protein>
    <recommendedName>
        <fullName evidence="3">Apurinic-apyrimidinic endonuclease 1</fullName>
    </recommendedName>
</protein>
<dbReference type="NCBIfam" id="TIGR00587">
    <property type="entry name" value="nfo"/>
    <property type="match status" value="1"/>
</dbReference>
<dbReference type="GO" id="GO:0008081">
    <property type="term" value="F:phosphoric diester hydrolase activity"/>
    <property type="evidence" value="ECO:0007669"/>
    <property type="project" value="TreeGrafter"/>
</dbReference>
<evidence type="ECO:0000313" key="12">
    <source>
        <dbReference type="Proteomes" id="UP001140453"/>
    </source>
</evidence>
<dbReference type="SUPFAM" id="SSF51658">
    <property type="entry name" value="Xylose isomerase-like"/>
    <property type="match status" value="1"/>
</dbReference>
<dbReference type="AlphaFoldDB" id="A0A9W8Z1Z8"/>
<feature type="compositionally biased region" description="Basic residues" evidence="9">
    <location>
        <begin position="24"/>
        <end position="41"/>
    </location>
</feature>
<accession>A0A9W8Z1Z8</accession>
<dbReference type="PANTHER" id="PTHR21445:SF0">
    <property type="entry name" value="APURINIC-APYRIMIDINIC ENDONUCLEASE"/>
    <property type="match status" value="1"/>
</dbReference>